<proteinExistence type="inferred from homology"/>
<dbReference type="Gene3D" id="3.40.50.1000">
    <property type="entry name" value="HAD superfamily/HAD-like"/>
    <property type="match status" value="1"/>
</dbReference>
<organism evidence="13 14">
    <name type="scientific">Lacticaseibacillus pabuli</name>
    <dbReference type="NCBI Taxonomy" id="3025672"/>
    <lineage>
        <taxon>Bacteria</taxon>
        <taxon>Bacillati</taxon>
        <taxon>Bacillota</taxon>
        <taxon>Bacilli</taxon>
        <taxon>Lactobacillales</taxon>
        <taxon>Lactobacillaceae</taxon>
        <taxon>Lacticaseibacillus</taxon>
    </lineage>
</organism>
<dbReference type="PROSITE" id="PS00154">
    <property type="entry name" value="ATPASE_E1_E2"/>
    <property type="match status" value="1"/>
</dbReference>
<evidence type="ECO:0000256" key="4">
    <source>
        <dbReference type="ARBA" id="ARBA00022692"/>
    </source>
</evidence>
<feature type="transmembrane region" description="Helical" evidence="11">
    <location>
        <begin position="44"/>
        <end position="64"/>
    </location>
</feature>
<evidence type="ECO:0000313" key="14">
    <source>
        <dbReference type="Proteomes" id="UP001220377"/>
    </source>
</evidence>
<dbReference type="PANTHER" id="PTHR48085">
    <property type="entry name" value="CADMIUM/ZINC-TRANSPORTING ATPASE HMA2-RELATED"/>
    <property type="match status" value="1"/>
</dbReference>
<name>A0ABY7WV82_9LACO</name>
<evidence type="ECO:0000313" key="13">
    <source>
        <dbReference type="EMBL" id="WDF82911.1"/>
    </source>
</evidence>
<feature type="transmembrane region" description="Helical" evidence="11">
    <location>
        <begin position="71"/>
        <end position="88"/>
    </location>
</feature>
<feature type="transmembrane region" description="Helical" evidence="11">
    <location>
        <begin position="21"/>
        <end position="38"/>
    </location>
</feature>
<dbReference type="SUPFAM" id="SSF81665">
    <property type="entry name" value="Calcium ATPase, transmembrane domain M"/>
    <property type="match status" value="1"/>
</dbReference>
<evidence type="ECO:0000256" key="3">
    <source>
        <dbReference type="ARBA" id="ARBA00022539"/>
    </source>
</evidence>
<accession>A0ABY7WV82</accession>
<dbReference type="InterPro" id="IPR027256">
    <property type="entry name" value="P-typ_ATPase_IB"/>
</dbReference>
<keyword evidence="3" id="KW-0104">Cadmium</keyword>
<keyword evidence="6" id="KW-1278">Translocase</keyword>
<dbReference type="SUPFAM" id="SSF56784">
    <property type="entry name" value="HAD-like"/>
    <property type="match status" value="1"/>
</dbReference>
<dbReference type="InterPro" id="IPR059000">
    <property type="entry name" value="ATPase_P-type_domA"/>
</dbReference>
<reference evidence="13 14" key="1">
    <citation type="submission" date="2023-02" db="EMBL/GenBank/DDBJ databases">
        <title>Genome sequence of Lacticaseibacillus sp. KACC 23028.</title>
        <authorList>
            <person name="Kim S."/>
            <person name="Heo J."/>
            <person name="Kwon S.-W."/>
        </authorList>
    </citation>
    <scope>NUCLEOTIDE SEQUENCE [LARGE SCALE GENOMIC DNA]</scope>
    <source>
        <strain evidence="13 14">KACC 23028</strain>
    </source>
</reference>
<evidence type="ECO:0000256" key="1">
    <source>
        <dbReference type="ARBA" id="ARBA00004141"/>
    </source>
</evidence>
<dbReference type="SUPFAM" id="SSF81653">
    <property type="entry name" value="Calcium ATPase, transduction domain A"/>
    <property type="match status" value="1"/>
</dbReference>
<dbReference type="SFLD" id="SFLDS00003">
    <property type="entry name" value="Haloacid_Dehalogenase"/>
    <property type="match status" value="1"/>
</dbReference>
<dbReference type="InterPro" id="IPR023298">
    <property type="entry name" value="ATPase_P-typ_TM_dom_sf"/>
</dbReference>
<dbReference type="InterPro" id="IPR023299">
    <property type="entry name" value="ATPase_P-typ_cyto_dom_N"/>
</dbReference>
<feature type="transmembrane region" description="Helical" evidence="11">
    <location>
        <begin position="242"/>
        <end position="260"/>
    </location>
</feature>
<dbReference type="Pfam" id="PF00702">
    <property type="entry name" value="Hydrolase"/>
    <property type="match status" value="1"/>
</dbReference>
<keyword evidence="4 11" id="KW-0812">Transmembrane</keyword>
<dbReference type="RefSeq" id="WP_274260681.1">
    <property type="nucleotide sequence ID" value="NZ_CP117884.1"/>
</dbReference>
<dbReference type="Gene3D" id="3.40.1110.10">
    <property type="entry name" value="Calcium-transporting ATPase, cytoplasmic domain N"/>
    <property type="match status" value="1"/>
</dbReference>
<feature type="transmembrane region" description="Helical" evidence="11">
    <location>
        <begin position="266"/>
        <end position="292"/>
    </location>
</feature>
<comment type="subcellular location">
    <subcellularLocation>
        <location evidence="11">Cell membrane</location>
    </subcellularLocation>
    <subcellularLocation>
        <location evidence="1">Membrane</location>
        <topology evidence="1">Multi-pass membrane protein</topology>
    </subcellularLocation>
</comment>
<evidence type="ECO:0000256" key="11">
    <source>
        <dbReference type="RuleBase" id="RU362081"/>
    </source>
</evidence>
<evidence type="ECO:0000256" key="2">
    <source>
        <dbReference type="ARBA" id="ARBA00006024"/>
    </source>
</evidence>
<evidence type="ECO:0000256" key="5">
    <source>
        <dbReference type="ARBA" id="ARBA00022723"/>
    </source>
</evidence>
<dbReference type="SFLD" id="SFLDF00027">
    <property type="entry name" value="p-type_atpase"/>
    <property type="match status" value="1"/>
</dbReference>
<dbReference type="SFLD" id="SFLDG00002">
    <property type="entry name" value="C1.7:_P-type_atpase_like"/>
    <property type="match status" value="1"/>
</dbReference>
<protein>
    <recommendedName>
        <fullName evidence="9">Cd(2+)-exporting ATPase</fullName>
        <ecNumber evidence="9">7.2.2.21</ecNumber>
    </recommendedName>
</protein>
<keyword evidence="8 11" id="KW-0472">Membrane</keyword>
<dbReference type="EC" id="7.2.2.21" evidence="9"/>
<gene>
    <name evidence="13" type="ORF">PQ472_01325</name>
</gene>
<keyword evidence="7 11" id="KW-1133">Transmembrane helix</keyword>
<keyword evidence="11" id="KW-1003">Cell membrane</keyword>
<dbReference type="InterPro" id="IPR036412">
    <property type="entry name" value="HAD-like_sf"/>
</dbReference>
<feature type="transmembrane region" description="Helical" evidence="11">
    <location>
        <begin position="94"/>
        <end position="113"/>
    </location>
</feature>
<evidence type="ECO:0000256" key="6">
    <source>
        <dbReference type="ARBA" id="ARBA00022967"/>
    </source>
</evidence>
<dbReference type="NCBIfam" id="TIGR01494">
    <property type="entry name" value="ATPase_P-type"/>
    <property type="match status" value="1"/>
</dbReference>
<dbReference type="Gene3D" id="2.70.150.10">
    <property type="entry name" value="Calcium-transporting ATPase, cytoplasmic transduction domain A"/>
    <property type="match status" value="1"/>
</dbReference>
<dbReference type="SUPFAM" id="SSF81660">
    <property type="entry name" value="Metal cation-transporting ATPase, ATP-binding domain N"/>
    <property type="match status" value="1"/>
</dbReference>
<keyword evidence="5 11" id="KW-0479">Metal-binding</keyword>
<evidence type="ECO:0000259" key="12">
    <source>
        <dbReference type="Pfam" id="PF00122"/>
    </source>
</evidence>
<dbReference type="InterPro" id="IPR018303">
    <property type="entry name" value="ATPase_P-typ_P_site"/>
</dbReference>
<evidence type="ECO:0000256" key="8">
    <source>
        <dbReference type="ARBA" id="ARBA00023136"/>
    </source>
</evidence>
<evidence type="ECO:0000256" key="9">
    <source>
        <dbReference type="ARBA" id="ARBA00039103"/>
    </source>
</evidence>
<dbReference type="PANTHER" id="PTHR48085:SF5">
    <property type="entry name" value="CADMIUM_ZINC-TRANSPORTING ATPASE HMA4-RELATED"/>
    <property type="match status" value="1"/>
</dbReference>
<sequence length="620" mass="63523">MSINRPITKLNIWYSQNSGKTSAALAGLIVLSLLLQLARLGSTGVAIMTFAGLLGTFPIALRAWSALRMKTISIELLVTIACIGALAIGEPEEAAIVTFLFLFGNVLEARTLAKTRSAVKGLTDMAPQQADVVQADGSTWPTDIDDIDAGDRVLVRPGGQIPVDGRVVAGTGSAIEAMITGEATPVEKGVGDIVYAGAALDSGALTIETSAAGDDSTFGQIVELVENAQDAQAPVAQFIDRFAAYYTPAVLVIALVVGLVSRNVELAITMLVLGCPGALVIGAPVANVAGIGRAASRGVLFKGGKTVAALAGVDTVMLDKTGTLTTGHMTVNVVRAFGGDADMALAKLAAIEADSSHPLAHAIVAESKHRGLTLAQAPEMATIKGRGLVSADGRILAGNVALLQEHSVAVPGRVQAAIDAAQHDGNSVVLYAQAGVVQLLVAVGDQLRPDVAAGLTTLKNRGVKRIVMLTGDNRSAAEQMAAGLPIDEVRAELLPQDKLRIVQAARQHGRRIAFVGDGINDAPALATADVGIGMGGGTAVALDTADVVLVKPDFATLAIALQLAKGTTGVTTQNIVIAVGTVVLLLLGLLVGIVHMGSGMFVHEASILVVIANALRLLHK</sequence>
<dbReference type="CDD" id="cd02079">
    <property type="entry name" value="P-type_ATPase_HM"/>
    <property type="match status" value="1"/>
</dbReference>
<dbReference type="PROSITE" id="PS01229">
    <property type="entry name" value="COF_2"/>
    <property type="match status" value="1"/>
</dbReference>
<keyword evidence="11" id="KW-0547">Nucleotide-binding</keyword>
<keyword evidence="11" id="KW-0067">ATP-binding</keyword>
<dbReference type="Pfam" id="PF00122">
    <property type="entry name" value="E1-E2_ATPase"/>
    <property type="match status" value="1"/>
</dbReference>
<dbReference type="NCBIfam" id="TIGR01525">
    <property type="entry name" value="ATPase-IB_hvy"/>
    <property type="match status" value="1"/>
</dbReference>
<evidence type="ECO:0000256" key="7">
    <source>
        <dbReference type="ARBA" id="ARBA00022989"/>
    </source>
</evidence>
<comment type="catalytic activity">
    <reaction evidence="10">
        <text>Cd(2+)(in) + ATP + H2O = Cd(2+)(out) + ADP + phosphate + H(+)</text>
        <dbReference type="Rhea" id="RHEA:12132"/>
        <dbReference type="ChEBI" id="CHEBI:15377"/>
        <dbReference type="ChEBI" id="CHEBI:15378"/>
        <dbReference type="ChEBI" id="CHEBI:30616"/>
        <dbReference type="ChEBI" id="CHEBI:43474"/>
        <dbReference type="ChEBI" id="CHEBI:48775"/>
        <dbReference type="ChEBI" id="CHEBI:456216"/>
        <dbReference type="EC" id="7.2.2.21"/>
    </reaction>
</comment>
<comment type="similarity">
    <text evidence="2 11">Belongs to the cation transport ATPase (P-type) (TC 3.A.3) family. Type IB subfamily.</text>
</comment>
<feature type="transmembrane region" description="Helical" evidence="11">
    <location>
        <begin position="575"/>
        <end position="594"/>
    </location>
</feature>
<dbReference type="PRINTS" id="PR00120">
    <property type="entry name" value="HATPASE"/>
</dbReference>
<dbReference type="PRINTS" id="PR00119">
    <property type="entry name" value="CATATPASE"/>
</dbReference>
<dbReference type="InterPro" id="IPR008250">
    <property type="entry name" value="ATPase_P-typ_transduc_dom_A_sf"/>
</dbReference>
<dbReference type="InterPro" id="IPR023214">
    <property type="entry name" value="HAD_sf"/>
</dbReference>
<dbReference type="InterPro" id="IPR044492">
    <property type="entry name" value="P_typ_ATPase_HD_dom"/>
</dbReference>
<evidence type="ECO:0000256" key="10">
    <source>
        <dbReference type="ARBA" id="ARBA00049338"/>
    </source>
</evidence>
<feature type="domain" description="P-type ATPase A" evidence="12">
    <location>
        <begin position="125"/>
        <end position="226"/>
    </location>
</feature>
<dbReference type="EMBL" id="CP117884">
    <property type="protein sequence ID" value="WDF82911.1"/>
    <property type="molecule type" value="Genomic_DNA"/>
</dbReference>
<dbReference type="InterPro" id="IPR001757">
    <property type="entry name" value="P_typ_ATPase"/>
</dbReference>
<dbReference type="InterPro" id="IPR051014">
    <property type="entry name" value="Cation_Transport_ATPase_IB"/>
</dbReference>
<dbReference type="Proteomes" id="UP001220377">
    <property type="component" value="Chromosome"/>
</dbReference>
<keyword evidence="14" id="KW-1185">Reference proteome</keyword>